<keyword evidence="1" id="KW-0560">Oxidoreductase</keyword>
<comment type="caution">
    <text evidence="3">The sequence shown here is derived from an EMBL/GenBank/DDBJ whole genome shotgun (WGS) entry which is preliminary data.</text>
</comment>
<dbReference type="AlphaFoldDB" id="A0AA35UHC5"/>
<dbReference type="PANTHER" id="PTHR43485:SF1">
    <property type="entry name" value="FORMATE HYDROGENLYASE SUBUNIT 5-RELATED"/>
    <property type="match status" value="1"/>
</dbReference>
<evidence type="ECO:0000259" key="2">
    <source>
        <dbReference type="Pfam" id="PF00346"/>
    </source>
</evidence>
<protein>
    <recommendedName>
        <fullName evidence="2">NADH-quinone oxidoreductase subunit D domain-containing protein</fullName>
    </recommendedName>
</protein>
<dbReference type="GO" id="GO:0048038">
    <property type="term" value="F:quinone binding"/>
    <property type="evidence" value="ECO:0007669"/>
    <property type="project" value="InterPro"/>
</dbReference>
<evidence type="ECO:0000313" key="4">
    <source>
        <dbReference type="Proteomes" id="UP001176960"/>
    </source>
</evidence>
<dbReference type="GO" id="GO:0051287">
    <property type="term" value="F:NAD binding"/>
    <property type="evidence" value="ECO:0007669"/>
    <property type="project" value="InterPro"/>
</dbReference>
<dbReference type="GO" id="GO:0016651">
    <property type="term" value="F:oxidoreductase activity, acting on NAD(P)H"/>
    <property type="evidence" value="ECO:0007669"/>
    <property type="project" value="InterPro"/>
</dbReference>
<accession>A0AA35UHC5</accession>
<dbReference type="EMBL" id="CATKSH010000014">
    <property type="protein sequence ID" value="CAI9121356.1"/>
    <property type="molecule type" value="Genomic_DNA"/>
</dbReference>
<dbReference type="InterPro" id="IPR001135">
    <property type="entry name" value="NADH_Q_OxRdtase_suD"/>
</dbReference>
<dbReference type="Gene3D" id="1.10.645.10">
    <property type="entry name" value="Cytochrome-c3 Hydrogenase, chain B"/>
    <property type="match status" value="1"/>
</dbReference>
<organism evidence="3 4">
    <name type="scientific">Brytella acorum</name>
    <dbReference type="NCBI Taxonomy" id="2959299"/>
    <lineage>
        <taxon>Bacteria</taxon>
        <taxon>Pseudomonadati</taxon>
        <taxon>Pseudomonadota</taxon>
        <taxon>Alphaproteobacteria</taxon>
        <taxon>Acetobacterales</taxon>
        <taxon>Acetobacteraceae</taxon>
        <taxon>Brytella</taxon>
    </lineage>
</organism>
<evidence type="ECO:0000313" key="3">
    <source>
        <dbReference type="EMBL" id="CAI9121356.1"/>
    </source>
</evidence>
<dbReference type="PANTHER" id="PTHR43485">
    <property type="entry name" value="HYDROGENASE-4 COMPONENT G"/>
    <property type="match status" value="1"/>
</dbReference>
<reference evidence="3" key="1">
    <citation type="submission" date="2023-03" db="EMBL/GenBank/DDBJ databases">
        <authorList>
            <person name="Cleenwerck I."/>
        </authorList>
    </citation>
    <scope>NUCLEOTIDE SEQUENCE</scope>
    <source>
        <strain evidence="3">LMG 32879</strain>
    </source>
</reference>
<dbReference type="Pfam" id="PF00346">
    <property type="entry name" value="Complex1_49kDa"/>
    <property type="match status" value="1"/>
</dbReference>
<dbReference type="Proteomes" id="UP001176960">
    <property type="component" value="Unassembled WGS sequence"/>
</dbReference>
<dbReference type="SUPFAM" id="SSF56762">
    <property type="entry name" value="HydB/Nqo4-like"/>
    <property type="match status" value="1"/>
</dbReference>
<dbReference type="RefSeq" id="WP_289840705.1">
    <property type="nucleotide sequence ID" value="NZ_CATKSH010000014.1"/>
</dbReference>
<name>A0AA35UHC5_9PROT</name>
<keyword evidence="4" id="KW-1185">Reference proteome</keyword>
<evidence type="ECO:0000256" key="1">
    <source>
        <dbReference type="ARBA" id="ARBA00023002"/>
    </source>
</evidence>
<gene>
    <name evidence="3" type="ORF">LMG32879_002203</name>
</gene>
<sequence>MSADRSEVLVMREAILAGERIAPRHFALDEAQWERMVHARAPLWFLAHWCDAGRAYALFLDGDQPVMASTPMVEGRYLALSKTVPAAAWSERMAQDLWDARPMFARDVRSLLDMGGWVHSAPLSSRRAPGSPPRACCPEDEPFGDATGPVVLTDRDMTFGLSHRGLVQRMLGLSPGEGLRHVGRISSGGFVAHALAYCRAVEAAIGGSVPPEGRDGRIVLSEIERISVHLDDLARVATLADAGLLATHATLARETIADLCVRHGATRRLTDVIAPEGIAPGIEVRELADAVMELVRTRLPDWHLLHEGAAFRLRHVGVLEATRVTSLAIGGLPARATGRSFDLRQREDDPRYGAGRAGSLTEGDALARGRLRLREIRDSVRRLERVTSDFGVSWEDGRQRVNVGEGIGAVEGARGDVWCWVRLVDDRIDGFHLRDGAFSLAPALGRLVGGADAELVLASFGFSAASAAG</sequence>
<dbReference type="InterPro" id="IPR052197">
    <property type="entry name" value="ComplexI_49kDa-like"/>
</dbReference>
<feature type="domain" description="NADH-quinone oxidoreductase subunit D" evidence="2">
    <location>
        <begin position="250"/>
        <end position="387"/>
    </location>
</feature>
<proteinExistence type="predicted"/>
<dbReference type="InterPro" id="IPR029014">
    <property type="entry name" value="NiFe-Hase_large"/>
</dbReference>